<dbReference type="InterPro" id="IPR058163">
    <property type="entry name" value="LysR-type_TF_proteobact-type"/>
</dbReference>
<dbReference type="Proteomes" id="UP000008152">
    <property type="component" value="Chromosome II"/>
</dbReference>
<evidence type="ECO:0000313" key="3">
    <source>
        <dbReference type="EMBL" id="ABU72685.1"/>
    </source>
</evidence>
<dbReference type="EMBL" id="CP000790">
    <property type="protein sequence ID" value="ABU72685.1"/>
    <property type="molecule type" value="Genomic_DNA"/>
</dbReference>
<dbReference type="PATRIC" id="fig|338187.25.peg.5401"/>
<evidence type="ECO:0000256" key="1">
    <source>
        <dbReference type="ARBA" id="ARBA00009437"/>
    </source>
</evidence>
<organism evidence="3 4">
    <name type="scientific">Vibrio campbellii (strain ATCC BAA-1116)</name>
    <dbReference type="NCBI Taxonomy" id="2902295"/>
    <lineage>
        <taxon>Bacteria</taxon>
        <taxon>Pseudomonadati</taxon>
        <taxon>Pseudomonadota</taxon>
        <taxon>Gammaproteobacteria</taxon>
        <taxon>Vibrionales</taxon>
        <taxon>Vibrionaceae</taxon>
        <taxon>Vibrio</taxon>
    </lineage>
</organism>
<dbReference type="KEGG" id="vha:VIBHAR_04776"/>
<feature type="domain" description="LysR substrate-binding" evidence="2">
    <location>
        <begin position="8"/>
        <end position="84"/>
    </location>
</feature>
<name>A7N3Q6_VIBC1</name>
<dbReference type="PANTHER" id="PTHR30537:SF5">
    <property type="entry name" value="HTH-TYPE TRANSCRIPTIONAL ACTIVATOR TTDR-RELATED"/>
    <property type="match status" value="1"/>
</dbReference>
<dbReference type="Gene3D" id="3.40.190.290">
    <property type="match status" value="1"/>
</dbReference>
<evidence type="ECO:0000313" key="4">
    <source>
        <dbReference type="Proteomes" id="UP000008152"/>
    </source>
</evidence>
<accession>A7N3Q6</accession>
<dbReference type="RefSeq" id="WP_011999087.1">
    <property type="nucleotide sequence ID" value="NC_009784.1"/>
</dbReference>
<gene>
    <name evidence="3" type="ordered locus">VIBHAR_04776</name>
</gene>
<sequence length="90" mass="10262">MKSLPPQLPIFIQVAKNGSFAKAALAGSGIAMLGSWLFKEELRQQSIVPILQPYWGEPVTIWVYYSSMQYLPNRVRLLVDYLIENIHRVA</sequence>
<dbReference type="InterPro" id="IPR005119">
    <property type="entry name" value="LysR_subst-bd"/>
</dbReference>
<dbReference type="AlphaFoldDB" id="A7N3Q6"/>
<dbReference type="Pfam" id="PF03466">
    <property type="entry name" value="LysR_substrate"/>
    <property type="match status" value="1"/>
</dbReference>
<reference evidence="3 4" key="1">
    <citation type="submission" date="2007-08" db="EMBL/GenBank/DDBJ databases">
        <authorList>
            <consortium name="The Vibrio harveyi Genome Sequencing Project"/>
            <person name="Bassler B."/>
            <person name="Clifton S.W."/>
            <person name="Fulton L."/>
            <person name="Delehaunty K."/>
            <person name="Fronick C."/>
            <person name="Harrison M."/>
            <person name="Markivic C."/>
            <person name="Fulton R."/>
            <person name="Tin-Wollam A.-M."/>
            <person name="Shah N."/>
            <person name="Pepin K."/>
            <person name="Nash W."/>
            <person name="Thiruvilangam P."/>
            <person name="Bhonagiri V."/>
            <person name="Waters C."/>
            <person name="Tu K.C."/>
            <person name="Irgon J."/>
            <person name="Wilson R.K."/>
        </authorList>
    </citation>
    <scope>NUCLEOTIDE SEQUENCE [LARGE SCALE GENOMIC DNA]</scope>
    <source>
        <strain evidence="4">ATCC BAA-1116 / BB120</strain>
    </source>
</reference>
<evidence type="ECO:0000259" key="2">
    <source>
        <dbReference type="Pfam" id="PF03466"/>
    </source>
</evidence>
<protein>
    <recommendedName>
        <fullName evidence="2">LysR substrate-binding domain-containing protein</fullName>
    </recommendedName>
</protein>
<dbReference type="PANTHER" id="PTHR30537">
    <property type="entry name" value="HTH-TYPE TRANSCRIPTIONAL REGULATOR"/>
    <property type="match status" value="1"/>
</dbReference>
<dbReference type="SUPFAM" id="SSF53850">
    <property type="entry name" value="Periplasmic binding protein-like II"/>
    <property type="match status" value="1"/>
</dbReference>
<comment type="similarity">
    <text evidence="1">Belongs to the LysR transcriptional regulatory family.</text>
</comment>
<proteinExistence type="inferred from homology"/>